<accession>A0A7X0IRG9</accession>
<evidence type="ECO:0000313" key="1">
    <source>
        <dbReference type="EMBL" id="MBB6485675.1"/>
    </source>
</evidence>
<comment type="caution">
    <text evidence="1">The sequence shown here is derived from an EMBL/GenBank/DDBJ whole genome shotgun (WGS) entry which is preliminary data.</text>
</comment>
<sequence>MPESDSPAFFIARTGGGYVALQQKAVRLDSKSLKDEDCARGAAIILLYGATGGAPQQRQATRKARAFY</sequence>
<protein>
    <submittedName>
        <fullName evidence="1">Uncharacterized protein</fullName>
    </submittedName>
</protein>
<dbReference type="Proteomes" id="UP000565576">
    <property type="component" value="Unassembled WGS sequence"/>
</dbReference>
<gene>
    <name evidence="1" type="ORF">GGD46_002963</name>
</gene>
<proteinExistence type="predicted"/>
<dbReference type="EMBL" id="JACHBG010000005">
    <property type="protein sequence ID" value="MBB6485675.1"/>
    <property type="molecule type" value="Genomic_DNA"/>
</dbReference>
<evidence type="ECO:0000313" key="2">
    <source>
        <dbReference type="Proteomes" id="UP000565576"/>
    </source>
</evidence>
<organism evidence="1 2">
    <name type="scientific">Rhizobium lusitanum</name>
    <dbReference type="NCBI Taxonomy" id="293958"/>
    <lineage>
        <taxon>Bacteria</taxon>
        <taxon>Pseudomonadati</taxon>
        <taxon>Pseudomonadota</taxon>
        <taxon>Alphaproteobacteria</taxon>
        <taxon>Hyphomicrobiales</taxon>
        <taxon>Rhizobiaceae</taxon>
        <taxon>Rhizobium/Agrobacterium group</taxon>
        <taxon>Rhizobium</taxon>
    </lineage>
</organism>
<dbReference type="AlphaFoldDB" id="A0A7X0IRG9"/>
<name>A0A7X0IRG9_9HYPH</name>
<reference evidence="1 2" key="1">
    <citation type="submission" date="2020-08" db="EMBL/GenBank/DDBJ databases">
        <title>Genomic Encyclopedia of Type Strains, Phase IV (KMG-V): Genome sequencing to study the core and pangenomes of soil and plant-associated prokaryotes.</title>
        <authorList>
            <person name="Whitman W."/>
        </authorList>
    </citation>
    <scope>NUCLEOTIDE SEQUENCE [LARGE SCALE GENOMIC DNA]</scope>
    <source>
        <strain evidence="1 2">SEMIA 4060</strain>
    </source>
</reference>